<evidence type="ECO:0000256" key="1">
    <source>
        <dbReference type="ARBA" id="ARBA00004141"/>
    </source>
</evidence>
<proteinExistence type="predicted"/>
<protein>
    <recommendedName>
        <fullName evidence="5">Transmembrane protein 202</fullName>
    </recommendedName>
</protein>
<keyword evidence="3" id="KW-1133">Transmembrane helix</keyword>
<sequence>MERKEQSLIFYTPKVPKIQGNRKYQQPTLPTNKEQTALMPTERQRQYMDQTHTYIRMFCGSLCGSSFLMMICTSPLNWVQFLATKNGLELSAGLWTLCNHELCWGHTPKPPYYLQYSRAFFLISVLTILLGLGWLFGSCLSRREQQLESKTINLDLKESMLSFMSAISLLFCLNLFLAQVHWHARDVMQSDFLWTYYLNWCSDILYMCAGVISFLNYVSSRYLPSDQNVTVIPTERTRLGFGPVTTVLPTTDEV</sequence>
<evidence type="ECO:0000256" key="2">
    <source>
        <dbReference type="ARBA" id="ARBA00022692"/>
    </source>
</evidence>
<dbReference type="RefSeq" id="XP_020018928.1">
    <property type="nucleotide sequence ID" value="XM_020163339.1"/>
</dbReference>
<keyword evidence="6" id="KW-1185">Reference proteome</keyword>
<dbReference type="OrthoDB" id="9446743at2759"/>
<keyword evidence="2 7" id="KW-0812">Transmembrane</keyword>
<organism evidence="7">
    <name type="scientific">Castor canadensis</name>
    <name type="common">American beaver</name>
    <dbReference type="NCBI Taxonomy" id="51338"/>
    <lineage>
        <taxon>Eukaryota</taxon>
        <taxon>Metazoa</taxon>
        <taxon>Chordata</taxon>
        <taxon>Craniata</taxon>
        <taxon>Vertebrata</taxon>
        <taxon>Euteleostomi</taxon>
        <taxon>Mammalia</taxon>
        <taxon>Eutheria</taxon>
        <taxon>Euarchontoglires</taxon>
        <taxon>Glires</taxon>
        <taxon>Rodentia</taxon>
        <taxon>Castorimorpha</taxon>
        <taxon>Castoridae</taxon>
        <taxon>Castor</taxon>
    </lineage>
</organism>
<dbReference type="GeneID" id="109686162"/>
<dbReference type="CTD" id="338949"/>
<comment type="subcellular location">
    <subcellularLocation>
        <location evidence="1">Membrane</location>
        <topology evidence="1">Multi-pass membrane protein</topology>
    </subcellularLocation>
</comment>
<dbReference type="Gene3D" id="1.20.140.150">
    <property type="match status" value="1"/>
</dbReference>
<dbReference type="GO" id="GO:0005886">
    <property type="term" value="C:plasma membrane"/>
    <property type="evidence" value="ECO:0007669"/>
    <property type="project" value="TreeGrafter"/>
</dbReference>
<evidence type="ECO:0000256" key="5">
    <source>
        <dbReference type="ARBA" id="ARBA00067892"/>
    </source>
</evidence>
<keyword evidence="4" id="KW-0472">Membrane</keyword>
<dbReference type="PANTHER" id="PTHR10671:SF42">
    <property type="entry name" value="TRANSMEMBRANE PROTEIN 202"/>
    <property type="match status" value="1"/>
</dbReference>
<gene>
    <name evidence="7" type="primary">Tmem202</name>
</gene>
<dbReference type="KEGG" id="ccan:109686162"/>
<evidence type="ECO:0000313" key="6">
    <source>
        <dbReference type="Proteomes" id="UP001732720"/>
    </source>
</evidence>
<dbReference type="AlphaFoldDB" id="A0A8B7UH71"/>
<evidence type="ECO:0000313" key="7">
    <source>
        <dbReference type="RefSeq" id="XP_020018928.1"/>
    </source>
</evidence>
<dbReference type="InterPro" id="IPR050579">
    <property type="entry name" value="PMP-22/EMP/MP20-like"/>
</dbReference>
<name>A0A8B7UH71_CASCN</name>
<accession>A0A8B7UH71</accession>
<evidence type="ECO:0000256" key="3">
    <source>
        <dbReference type="ARBA" id="ARBA00022989"/>
    </source>
</evidence>
<reference evidence="7" key="1">
    <citation type="submission" date="2025-08" db="UniProtKB">
        <authorList>
            <consortium name="RefSeq"/>
        </authorList>
    </citation>
    <scope>IDENTIFICATION</scope>
    <source>
        <tissue evidence="7">Leukocyte</tissue>
    </source>
</reference>
<evidence type="ECO:0000256" key="4">
    <source>
        <dbReference type="ARBA" id="ARBA00023136"/>
    </source>
</evidence>
<dbReference type="Proteomes" id="UP001732720">
    <property type="component" value="Chromosome 19"/>
</dbReference>
<dbReference type="PANTHER" id="PTHR10671">
    <property type="entry name" value="EPITHELIAL MEMBRANE PROTEIN-RELATED"/>
    <property type="match status" value="1"/>
</dbReference>
<dbReference type="FunFam" id="1.20.140.150:FF:000041">
    <property type="entry name" value="Transmembrane protein 202"/>
    <property type="match status" value="1"/>
</dbReference>